<gene>
    <name evidence="2" type="ORF">QBC37DRAFT_295215</name>
</gene>
<reference evidence="2" key="1">
    <citation type="journal article" date="2023" name="Mol. Phylogenet. Evol.">
        <title>Genome-scale phylogeny and comparative genomics of the fungal order Sordariales.</title>
        <authorList>
            <person name="Hensen N."/>
            <person name="Bonometti L."/>
            <person name="Westerberg I."/>
            <person name="Brannstrom I.O."/>
            <person name="Guillou S."/>
            <person name="Cros-Aarteil S."/>
            <person name="Calhoun S."/>
            <person name="Haridas S."/>
            <person name="Kuo A."/>
            <person name="Mondo S."/>
            <person name="Pangilinan J."/>
            <person name="Riley R."/>
            <person name="LaButti K."/>
            <person name="Andreopoulos B."/>
            <person name="Lipzen A."/>
            <person name="Chen C."/>
            <person name="Yan M."/>
            <person name="Daum C."/>
            <person name="Ng V."/>
            <person name="Clum A."/>
            <person name="Steindorff A."/>
            <person name="Ohm R.A."/>
            <person name="Martin F."/>
            <person name="Silar P."/>
            <person name="Natvig D.O."/>
            <person name="Lalanne C."/>
            <person name="Gautier V."/>
            <person name="Ament-Velasquez S.L."/>
            <person name="Kruys A."/>
            <person name="Hutchinson M.I."/>
            <person name="Powell A.J."/>
            <person name="Barry K."/>
            <person name="Miller A.N."/>
            <person name="Grigoriev I.V."/>
            <person name="Debuchy R."/>
            <person name="Gladieux P."/>
            <person name="Hiltunen Thoren M."/>
            <person name="Johannesson H."/>
        </authorList>
    </citation>
    <scope>NUCLEOTIDE SEQUENCE</scope>
    <source>
        <strain evidence="2">PSN293</strain>
    </source>
</reference>
<protein>
    <submittedName>
        <fullName evidence="2">GMP synthase</fullName>
    </submittedName>
</protein>
<dbReference type="SUPFAM" id="SSF55729">
    <property type="entry name" value="Acyl-CoA N-acyltransferases (Nat)"/>
    <property type="match status" value="1"/>
</dbReference>
<name>A0AAN6Y0R9_9PEZI</name>
<proteinExistence type="predicted"/>
<reference evidence="2" key="2">
    <citation type="submission" date="2023-05" db="EMBL/GenBank/DDBJ databases">
        <authorList>
            <consortium name="Lawrence Berkeley National Laboratory"/>
            <person name="Steindorff A."/>
            <person name="Hensen N."/>
            <person name="Bonometti L."/>
            <person name="Westerberg I."/>
            <person name="Brannstrom I.O."/>
            <person name="Guillou S."/>
            <person name="Cros-Aarteil S."/>
            <person name="Calhoun S."/>
            <person name="Haridas S."/>
            <person name="Kuo A."/>
            <person name="Mondo S."/>
            <person name="Pangilinan J."/>
            <person name="Riley R."/>
            <person name="Labutti K."/>
            <person name="Andreopoulos B."/>
            <person name="Lipzen A."/>
            <person name="Chen C."/>
            <person name="Yanf M."/>
            <person name="Daum C."/>
            <person name="Ng V."/>
            <person name="Clum A."/>
            <person name="Ohm R."/>
            <person name="Martin F."/>
            <person name="Silar P."/>
            <person name="Natvig D."/>
            <person name="Lalanne C."/>
            <person name="Gautier V."/>
            <person name="Ament-Velasquez S.L."/>
            <person name="Kruys A."/>
            <person name="Hutchinson M.I."/>
            <person name="Powell A.J."/>
            <person name="Barry K."/>
            <person name="Miller A.N."/>
            <person name="Grigoriev I.V."/>
            <person name="Debuchy R."/>
            <person name="Gladieux P."/>
            <person name="Thoren M.H."/>
            <person name="Johannesson H."/>
        </authorList>
    </citation>
    <scope>NUCLEOTIDE SEQUENCE</scope>
    <source>
        <strain evidence="2">PSN293</strain>
    </source>
</reference>
<dbReference type="InterPro" id="IPR000182">
    <property type="entry name" value="GNAT_dom"/>
</dbReference>
<dbReference type="PROSITE" id="PS51186">
    <property type="entry name" value="GNAT"/>
    <property type="match status" value="1"/>
</dbReference>
<organism evidence="2 3">
    <name type="scientific">Rhypophila decipiens</name>
    <dbReference type="NCBI Taxonomy" id="261697"/>
    <lineage>
        <taxon>Eukaryota</taxon>
        <taxon>Fungi</taxon>
        <taxon>Dikarya</taxon>
        <taxon>Ascomycota</taxon>
        <taxon>Pezizomycotina</taxon>
        <taxon>Sordariomycetes</taxon>
        <taxon>Sordariomycetidae</taxon>
        <taxon>Sordariales</taxon>
        <taxon>Naviculisporaceae</taxon>
        <taxon>Rhypophila</taxon>
    </lineage>
</organism>
<evidence type="ECO:0000313" key="3">
    <source>
        <dbReference type="Proteomes" id="UP001301769"/>
    </source>
</evidence>
<dbReference type="AlphaFoldDB" id="A0AAN6Y0R9"/>
<dbReference type="GO" id="GO:0016747">
    <property type="term" value="F:acyltransferase activity, transferring groups other than amino-acyl groups"/>
    <property type="evidence" value="ECO:0007669"/>
    <property type="project" value="InterPro"/>
</dbReference>
<dbReference type="EMBL" id="MU858215">
    <property type="protein sequence ID" value="KAK4209135.1"/>
    <property type="molecule type" value="Genomic_DNA"/>
</dbReference>
<dbReference type="Pfam" id="PF13302">
    <property type="entry name" value="Acetyltransf_3"/>
    <property type="match status" value="1"/>
</dbReference>
<sequence length="216" mass="24619">MKPSANTNIRTTLPLLPFPANSSRPTITTQRLVIHPLRESDLQSLYEIRSQPDVMRNSPRGTPDTDVSESKRVLGGYLAPKDGETFYFAIYLKSKDDDKMIGLGGCHRLSSMFGWPVVGYMIRREYWGLGMATEFLTAWLGLWGELERREVVIDVDARTLPVPIIPEQIVAWALADNVGSWRVMEKAGFEHLLTWKEADLRDPNVDAELKSYRYFV</sequence>
<evidence type="ECO:0000259" key="1">
    <source>
        <dbReference type="PROSITE" id="PS51186"/>
    </source>
</evidence>
<keyword evidence="3" id="KW-1185">Reference proteome</keyword>
<dbReference type="InterPro" id="IPR016181">
    <property type="entry name" value="Acyl_CoA_acyltransferase"/>
</dbReference>
<dbReference type="PANTHER" id="PTHR43792:SF1">
    <property type="entry name" value="N-ACETYLTRANSFERASE DOMAIN-CONTAINING PROTEIN"/>
    <property type="match status" value="1"/>
</dbReference>
<dbReference type="PANTHER" id="PTHR43792">
    <property type="entry name" value="GNAT FAMILY, PUTATIVE (AFU_ORTHOLOGUE AFUA_3G00765)-RELATED-RELATED"/>
    <property type="match status" value="1"/>
</dbReference>
<dbReference type="InterPro" id="IPR051531">
    <property type="entry name" value="N-acetyltransferase"/>
</dbReference>
<comment type="caution">
    <text evidence="2">The sequence shown here is derived from an EMBL/GenBank/DDBJ whole genome shotgun (WGS) entry which is preliminary data.</text>
</comment>
<evidence type="ECO:0000313" key="2">
    <source>
        <dbReference type="EMBL" id="KAK4209135.1"/>
    </source>
</evidence>
<dbReference type="Proteomes" id="UP001301769">
    <property type="component" value="Unassembled WGS sequence"/>
</dbReference>
<dbReference type="Gene3D" id="3.40.630.30">
    <property type="match status" value="1"/>
</dbReference>
<feature type="domain" description="N-acetyltransferase" evidence="1">
    <location>
        <begin position="32"/>
        <end position="216"/>
    </location>
</feature>
<accession>A0AAN6Y0R9</accession>